<dbReference type="EMBL" id="CP089982">
    <property type="protein sequence ID" value="WXA99162.1"/>
    <property type="molecule type" value="Genomic_DNA"/>
</dbReference>
<feature type="region of interest" description="Disordered" evidence="1">
    <location>
        <begin position="1"/>
        <end position="21"/>
    </location>
</feature>
<proteinExistence type="predicted"/>
<gene>
    <name evidence="2" type="ORF">LZC95_20355</name>
</gene>
<dbReference type="Proteomes" id="UP001379533">
    <property type="component" value="Chromosome"/>
</dbReference>
<dbReference type="RefSeq" id="WP_394849796.1">
    <property type="nucleotide sequence ID" value="NZ_CP089982.1"/>
</dbReference>
<evidence type="ECO:0000313" key="2">
    <source>
        <dbReference type="EMBL" id="WXA99162.1"/>
    </source>
</evidence>
<sequence length="431" mass="46776">MGDDESESELPNPPRAETQGPLRVARTAAGLAHTNTALLGLFPDVAIIAVKILKLTFKGDHHVVTNYTADWKKGGEKSPKPHWTFGHPSAVVSISKGEAVEVEAVFEVEPKNASPPFAALHHAQGTGLGLTFDAYQRFSGGEKEITAETVKLTLPAPDSVAKLSGDIKWQVSDSSGGASTPGGSTWNAGASWGHTVFVTFDEPRDAGGREAGFTLKRMEKAVELVAARGVNEVFQLVRGLMKLFDGYMLTPNPALAEFKHPNYLNNVGGVWPLADHIGEGAECQAICRFVRALLYQVGCPGKFEIVVVYADPGKENGTKALEDDWTDDAPAGLESKWKRVDGDVWYAVLVDNPVEVGKVYDYGEVGPNNFEACLKVTAPGPSGKKETKYYGGGAGTYDDKDSVLRRCFWGLCWITRERGKYRVQQIVTRYK</sequence>
<name>A0ABZ2KKG2_9BACT</name>
<evidence type="ECO:0000313" key="3">
    <source>
        <dbReference type="Proteomes" id="UP001379533"/>
    </source>
</evidence>
<accession>A0ABZ2KKG2</accession>
<evidence type="ECO:0008006" key="4">
    <source>
        <dbReference type="Google" id="ProtNLM"/>
    </source>
</evidence>
<evidence type="ECO:0000256" key="1">
    <source>
        <dbReference type="SAM" id="MobiDB-lite"/>
    </source>
</evidence>
<reference evidence="2 3" key="1">
    <citation type="submission" date="2021-12" db="EMBL/GenBank/DDBJ databases">
        <title>Discovery of the Pendulisporaceae a myxobacterial family with distinct sporulation behavior and unique specialized metabolism.</title>
        <authorList>
            <person name="Garcia R."/>
            <person name="Popoff A."/>
            <person name="Bader C.D."/>
            <person name="Loehr J."/>
            <person name="Walesch S."/>
            <person name="Walt C."/>
            <person name="Boldt J."/>
            <person name="Bunk B."/>
            <person name="Haeckl F.J.F.P.J."/>
            <person name="Gunesch A.P."/>
            <person name="Birkelbach J."/>
            <person name="Nuebel U."/>
            <person name="Pietschmann T."/>
            <person name="Bach T."/>
            <person name="Mueller R."/>
        </authorList>
    </citation>
    <scope>NUCLEOTIDE SEQUENCE [LARGE SCALE GENOMIC DNA]</scope>
    <source>
        <strain evidence="2 3">MSr12523</strain>
    </source>
</reference>
<organism evidence="2 3">
    <name type="scientific">Pendulispora brunnea</name>
    <dbReference type="NCBI Taxonomy" id="2905690"/>
    <lineage>
        <taxon>Bacteria</taxon>
        <taxon>Pseudomonadati</taxon>
        <taxon>Myxococcota</taxon>
        <taxon>Myxococcia</taxon>
        <taxon>Myxococcales</taxon>
        <taxon>Sorangiineae</taxon>
        <taxon>Pendulisporaceae</taxon>
        <taxon>Pendulispora</taxon>
    </lineage>
</organism>
<protein>
    <recommendedName>
        <fullName evidence="4">Transglutaminase-like domain-containing protein</fullName>
    </recommendedName>
</protein>
<keyword evidence="3" id="KW-1185">Reference proteome</keyword>